<accession>A0A134BIH9</accession>
<comment type="caution">
    <text evidence="1">The sequence shown here is derived from an EMBL/GenBank/DDBJ whole genome shotgun (WGS) entry which is preliminary data.</text>
</comment>
<reference evidence="1 2" key="1">
    <citation type="submission" date="2016-01" db="EMBL/GenBank/DDBJ databases">
        <authorList>
            <person name="Oliw E.H."/>
        </authorList>
    </citation>
    <scope>NUCLEOTIDE SEQUENCE [LARGE SCALE GENOMIC DNA]</scope>
    <source>
        <strain evidence="1 2">DNF00307</strain>
    </source>
</reference>
<evidence type="ECO:0000313" key="1">
    <source>
        <dbReference type="EMBL" id="KXB79762.1"/>
    </source>
</evidence>
<dbReference type="STRING" id="419005.HMPREF1860_00531"/>
<sequence>MAGICDSIISKGIEQNCASPIVKGLEADAIICNRSDVDFSKSVFDENCKNILKTLILKSKKKGYPVVQQGSKPFSGTKISLATGTYRNTFTNEISIAVLDNGPDVAQDIIDGLANGSFVLITKNVHKGEGGKAEYQVYGYYQGLRATAIESDKYSEDTDGGWLVTLQETSAPKAALFYFNTDSKTTETQFKSLLTEAG</sequence>
<dbReference type="Proteomes" id="UP000070531">
    <property type="component" value="Unassembled WGS sequence"/>
</dbReference>
<protein>
    <submittedName>
        <fullName evidence="1">Uncharacterized protein</fullName>
    </submittedName>
</protein>
<dbReference type="EMBL" id="LSDL01000023">
    <property type="protein sequence ID" value="KXB79762.1"/>
    <property type="molecule type" value="Genomic_DNA"/>
</dbReference>
<dbReference type="AlphaFoldDB" id="A0A134BIH9"/>
<organism evidence="1">
    <name type="scientific">Prevotella amnii</name>
    <dbReference type="NCBI Taxonomy" id="419005"/>
    <lineage>
        <taxon>Bacteria</taxon>
        <taxon>Pseudomonadati</taxon>
        <taxon>Bacteroidota</taxon>
        <taxon>Bacteroidia</taxon>
        <taxon>Bacteroidales</taxon>
        <taxon>Prevotellaceae</taxon>
        <taxon>Prevotella</taxon>
    </lineage>
</organism>
<proteinExistence type="predicted"/>
<gene>
    <name evidence="1" type="ORF">HMPREF1860_00531</name>
</gene>
<dbReference type="RefSeq" id="WP_060932617.1">
    <property type="nucleotide sequence ID" value="NZ_KQ960488.1"/>
</dbReference>
<evidence type="ECO:0000313" key="2">
    <source>
        <dbReference type="Proteomes" id="UP000070531"/>
    </source>
</evidence>
<dbReference type="PATRIC" id="fig|419005.5.peg.534"/>
<name>A0A134BIH9_9BACT</name>